<organism evidence="1 2">
    <name type="scientific">Araneus ventricosus</name>
    <name type="common">Orbweaver spider</name>
    <name type="synonym">Epeira ventricosa</name>
    <dbReference type="NCBI Taxonomy" id="182803"/>
    <lineage>
        <taxon>Eukaryota</taxon>
        <taxon>Metazoa</taxon>
        <taxon>Ecdysozoa</taxon>
        <taxon>Arthropoda</taxon>
        <taxon>Chelicerata</taxon>
        <taxon>Arachnida</taxon>
        <taxon>Araneae</taxon>
        <taxon>Araneomorphae</taxon>
        <taxon>Entelegynae</taxon>
        <taxon>Araneoidea</taxon>
        <taxon>Araneidae</taxon>
        <taxon>Araneus</taxon>
    </lineage>
</organism>
<proteinExistence type="predicted"/>
<comment type="caution">
    <text evidence="1">The sequence shown here is derived from an EMBL/GenBank/DDBJ whole genome shotgun (WGS) entry which is preliminary data.</text>
</comment>
<accession>A0A4Y2DQ49</accession>
<keyword evidence="2" id="KW-1185">Reference proteome</keyword>
<gene>
    <name evidence="1" type="ORF">AVEN_111100_1</name>
</gene>
<name>A0A4Y2DQ49_ARAVE</name>
<dbReference type="AlphaFoldDB" id="A0A4Y2DQ49"/>
<reference evidence="1 2" key="1">
    <citation type="journal article" date="2019" name="Sci. Rep.">
        <title>Orb-weaving spider Araneus ventricosus genome elucidates the spidroin gene catalogue.</title>
        <authorList>
            <person name="Kono N."/>
            <person name="Nakamura H."/>
            <person name="Ohtoshi R."/>
            <person name="Moran D.A.P."/>
            <person name="Shinohara A."/>
            <person name="Yoshida Y."/>
            <person name="Fujiwara M."/>
            <person name="Mori M."/>
            <person name="Tomita M."/>
            <person name="Arakawa K."/>
        </authorList>
    </citation>
    <scope>NUCLEOTIDE SEQUENCE [LARGE SCALE GENOMIC DNA]</scope>
</reference>
<sequence>MVRTREKSSLVGLGTYQIWPLPRKMEWDAAPESLLKIISCNCKKGCKNACGCRKEDVPFLPNDETNDQKGGSFTSQELRDIYDLARNISHSKGHITKSEEGDPEYRRSYIRKVIRETKFETLKVWFTKHANASGEYSVSDLQELEYLVHQVGSMDFFLPCSDYFAATLVQSTKEK</sequence>
<evidence type="ECO:0000313" key="1">
    <source>
        <dbReference type="EMBL" id="GBM17954.1"/>
    </source>
</evidence>
<dbReference type="EMBL" id="BGPR01000396">
    <property type="protein sequence ID" value="GBM17954.1"/>
    <property type="molecule type" value="Genomic_DNA"/>
</dbReference>
<evidence type="ECO:0000313" key="2">
    <source>
        <dbReference type="Proteomes" id="UP000499080"/>
    </source>
</evidence>
<dbReference type="Proteomes" id="UP000499080">
    <property type="component" value="Unassembled WGS sequence"/>
</dbReference>
<protein>
    <submittedName>
        <fullName evidence="1">Uncharacterized protein</fullName>
    </submittedName>
</protein>